<dbReference type="Gene3D" id="6.10.250.3150">
    <property type="match status" value="1"/>
</dbReference>
<sequence length="338" mass="37552">MKRGMGCIVALSLVALCSLAPGLAWADSDWYETAAPVSESEMTELQKQVEQTSAAYDEATAAVEALQSQIDENQKILSQVRRELDAQKDDSAAAMRLMYKMRRNGYGLVDLLVNAEDIGTFIDNWEYLDSIERHNYNLIEHYSQLKATYEETEAELSRQKAEADQRQKDAADALSAAEAAREEAQNRAAKAAQEEASKLAGAGVIDNSVDWSVGRDAFVETWTQRIDAYLAGTPMAGTGRAFAEAAWQYGVDPRWSPAITNTESSNGVHIPGGYNAWGWTDGKGGYRTFSSWEDGARQHVAYLARSYGYTITVSHAQKYCPPNYEWWYSNTLANMMKI</sequence>
<feature type="chain" id="PRO_5010452183" description="N-terminal domain of peptidoglycan hydrolase CwlO-containing protein" evidence="3">
    <location>
        <begin position="27"/>
        <end position="338"/>
    </location>
</feature>
<dbReference type="OrthoDB" id="3191347at2"/>
<evidence type="ECO:0000256" key="2">
    <source>
        <dbReference type="SAM" id="MobiDB-lite"/>
    </source>
</evidence>
<evidence type="ECO:0000256" key="3">
    <source>
        <dbReference type="SAM" id="SignalP"/>
    </source>
</evidence>
<evidence type="ECO:0008006" key="6">
    <source>
        <dbReference type="Google" id="ProtNLM"/>
    </source>
</evidence>
<dbReference type="RefSeq" id="WP_143117330.1">
    <property type="nucleotide sequence ID" value="NZ_CP011402.1"/>
</dbReference>
<dbReference type="Proteomes" id="UP000182975">
    <property type="component" value="Unassembled WGS sequence"/>
</dbReference>
<name>A0A172RX09_9ACTN</name>
<gene>
    <name evidence="4" type="ORF">SAMN02910314_00746</name>
</gene>
<proteinExistence type="predicted"/>
<feature type="region of interest" description="Disordered" evidence="2">
    <location>
        <begin position="156"/>
        <end position="192"/>
    </location>
</feature>
<protein>
    <recommendedName>
        <fullName evidence="6">N-terminal domain of peptidoglycan hydrolase CwlO-containing protein</fullName>
    </recommendedName>
</protein>
<feature type="compositionally biased region" description="Basic and acidic residues" evidence="2">
    <location>
        <begin position="156"/>
        <end position="171"/>
    </location>
</feature>
<keyword evidence="5" id="KW-1185">Reference proteome</keyword>
<dbReference type="STRING" id="79604.AAY81_02850"/>
<evidence type="ECO:0000256" key="1">
    <source>
        <dbReference type="SAM" id="Coils"/>
    </source>
</evidence>
<reference evidence="5" key="1">
    <citation type="submission" date="2016-10" db="EMBL/GenBank/DDBJ databases">
        <authorList>
            <person name="Varghese N."/>
        </authorList>
    </citation>
    <scope>NUCLEOTIDE SEQUENCE [LARGE SCALE GENOMIC DNA]</scope>
    <source>
        <strain evidence="5">DSM 21843</strain>
    </source>
</reference>
<accession>A0A172RX09</accession>
<evidence type="ECO:0000313" key="4">
    <source>
        <dbReference type="EMBL" id="SEO63752.1"/>
    </source>
</evidence>
<feature type="signal peptide" evidence="3">
    <location>
        <begin position="1"/>
        <end position="26"/>
    </location>
</feature>
<dbReference type="EMBL" id="FOEC01000003">
    <property type="protein sequence ID" value="SEO63752.1"/>
    <property type="molecule type" value="Genomic_DNA"/>
</dbReference>
<feature type="coiled-coil region" evidence="1">
    <location>
        <begin position="42"/>
        <end position="90"/>
    </location>
</feature>
<keyword evidence="1" id="KW-0175">Coiled coil</keyword>
<dbReference type="PATRIC" id="fig|79604.3.peg.580"/>
<organism evidence="4 5">
    <name type="scientific">Denitrobacterium detoxificans</name>
    <dbReference type="NCBI Taxonomy" id="79604"/>
    <lineage>
        <taxon>Bacteria</taxon>
        <taxon>Bacillati</taxon>
        <taxon>Actinomycetota</taxon>
        <taxon>Coriobacteriia</taxon>
        <taxon>Eggerthellales</taxon>
        <taxon>Eggerthellaceae</taxon>
        <taxon>Denitrobacterium</taxon>
    </lineage>
</organism>
<dbReference type="AlphaFoldDB" id="A0A172RX09"/>
<dbReference type="KEGG" id="ddt:AAY81_02850"/>
<evidence type="ECO:0000313" key="5">
    <source>
        <dbReference type="Proteomes" id="UP000182975"/>
    </source>
</evidence>
<keyword evidence="3" id="KW-0732">Signal</keyword>